<dbReference type="Proteomes" id="UP001589575">
    <property type="component" value="Unassembled WGS sequence"/>
</dbReference>
<reference evidence="2 3" key="1">
    <citation type="submission" date="2024-09" db="EMBL/GenBank/DDBJ databases">
        <authorList>
            <person name="Sun Q."/>
            <person name="Mori K."/>
        </authorList>
    </citation>
    <scope>NUCLEOTIDE SEQUENCE [LARGE SCALE GENOMIC DNA]</scope>
    <source>
        <strain evidence="2 3">CCM 7609</strain>
    </source>
</reference>
<keyword evidence="3" id="KW-1185">Reference proteome</keyword>
<name>A0ABV5G640_9MICC</name>
<protein>
    <submittedName>
        <fullName evidence="2">Uncharacterized protein</fullName>
    </submittedName>
</protein>
<gene>
    <name evidence="2" type="ORF">ACFFX0_25770</name>
</gene>
<evidence type="ECO:0000313" key="3">
    <source>
        <dbReference type="Proteomes" id="UP001589575"/>
    </source>
</evidence>
<organism evidence="2 3">
    <name type="scientific">Citricoccus parietis</name>
    <dbReference type="NCBI Taxonomy" id="592307"/>
    <lineage>
        <taxon>Bacteria</taxon>
        <taxon>Bacillati</taxon>
        <taxon>Actinomycetota</taxon>
        <taxon>Actinomycetes</taxon>
        <taxon>Micrococcales</taxon>
        <taxon>Micrococcaceae</taxon>
        <taxon>Citricoccus</taxon>
    </lineage>
</organism>
<evidence type="ECO:0000256" key="1">
    <source>
        <dbReference type="SAM" id="MobiDB-lite"/>
    </source>
</evidence>
<proteinExistence type="predicted"/>
<comment type="caution">
    <text evidence="2">The sequence shown here is derived from an EMBL/GenBank/DDBJ whole genome shotgun (WGS) entry which is preliminary data.</text>
</comment>
<evidence type="ECO:0000313" key="2">
    <source>
        <dbReference type="EMBL" id="MFB9074412.1"/>
    </source>
</evidence>
<dbReference type="EMBL" id="JBHMFI010000002">
    <property type="protein sequence ID" value="MFB9074412.1"/>
    <property type="molecule type" value="Genomic_DNA"/>
</dbReference>
<feature type="region of interest" description="Disordered" evidence="1">
    <location>
        <begin position="1"/>
        <end position="52"/>
    </location>
</feature>
<sequence>MRCSAALCGRPHRGRGQPPQRIGNESWLDRNGPAKVAQWDRRGRLGSPGGSR</sequence>
<accession>A0ABV5G640</accession>